<dbReference type="GO" id="GO:0034472">
    <property type="term" value="P:snRNA 3'-end processing"/>
    <property type="evidence" value="ECO:0007669"/>
    <property type="project" value="TreeGrafter"/>
</dbReference>
<name>A0A8R1E980_CAEJA</name>
<dbReference type="InterPro" id="IPR040316">
    <property type="entry name" value="INTS5"/>
</dbReference>
<dbReference type="Proteomes" id="UP000005237">
    <property type="component" value="Unassembled WGS sequence"/>
</dbReference>
<evidence type="ECO:0000259" key="1">
    <source>
        <dbReference type="Pfam" id="PF14838"/>
    </source>
</evidence>
<proteinExistence type="predicted"/>
<reference evidence="2" key="2">
    <citation type="submission" date="2022-06" db="UniProtKB">
        <authorList>
            <consortium name="EnsemblMetazoa"/>
        </authorList>
    </citation>
    <scope>IDENTIFICATION</scope>
    <source>
        <strain evidence="2">DF5081</strain>
    </source>
</reference>
<keyword evidence="3" id="KW-1185">Reference proteome</keyword>
<protein>
    <submittedName>
        <fullName evidence="2">INTS5_C domain-containing protein</fullName>
    </submittedName>
</protein>
<dbReference type="InterPro" id="IPR029444">
    <property type="entry name" value="INTS5_C"/>
</dbReference>
<evidence type="ECO:0000313" key="2">
    <source>
        <dbReference type="EnsemblMetazoa" id="CJA28438.1"/>
    </source>
</evidence>
<accession>A0A8R1E980</accession>
<dbReference type="PANTHER" id="PTHR31697:SF2">
    <property type="entry name" value="INTEGRATOR COMPLEX SUBUNIT 5"/>
    <property type="match status" value="1"/>
</dbReference>
<dbReference type="PANTHER" id="PTHR31697">
    <property type="entry name" value="INTEGRATOR COMPLEX SUBUNIT 5"/>
    <property type="match status" value="1"/>
</dbReference>
<dbReference type="AlphaFoldDB" id="A0A8R1E980"/>
<evidence type="ECO:0000313" key="3">
    <source>
        <dbReference type="Proteomes" id="UP000005237"/>
    </source>
</evidence>
<reference evidence="3" key="1">
    <citation type="submission" date="2010-08" db="EMBL/GenBank/DDBJ databases">
        <authorList>
            <consortium name="Caenorhabditis japonica Sequencing Consortium"/>
            <person name="Wilson R.K."/>
        </authorList>
    </citation>
    <scope>NUCLEOTIDE SEQUENCE [LARGE SCALE GENOMIC DNA]</scope>
    <source>
        <strain evidence="3">DF5081</strain>
    </source>
</reference>
<dbReference type="Pfam" id="PF14838">
    <property type="entry name" value="INTS5_C"/>
    <property type="match status" value="1"/>
</dbReference>
<dbReference type="GO" id="GO:0032039">
    <property type="term" value="C:integrator complex"/>
    <property type="evidence" value="ECO:0007669"/>
    <property type="project" value="InterPro"/>
</dbReference>
<dbReference type="EnsemblMetazoa" id="CJA28438.1">
    <property type="protein sequence ID" value="CJA28438.1"/>
    <property type="gene ID" value="WBGene00184012"/>
</dbReference>
<feature type="domain" description="Integrator complex subunit 5 C-terminal" evidence="1">
    <location>
        <begin position="94"/>
        <end position="788"/>
    </location>
</feature>
<organism evidence="2 3">
    <name type="scientific">Caenorhabditis japonica</name>
    <dbReference type="NCBI Taxonomy" id="281687"/>
    <lineage>
        <taxon>Eukaryota</taxon>
        <taxon>Metazoa</taxon>
        <taxon>Ecdysozoa</taxon>
        <taxon>Nematoda</taxon>
        <taxon>Chromadorea</taxon>
        <taxon>Rhabditida</taxon>
        <taxon>Rhabditina</taxon>
        <taxon>Rhabditomorpha</taxon>
        <taxon>Rhabditoidea</taxon>
        <taxon>Rhabditidae</taxon>
        <taxon>Peloderinae</taxon>
        <taxon>Caenorhabditis</taxon>
    </lineage>
</organism>
<sequence length="860" mass="98223">MTINNTSSLENIALKFATHGPKSNRTQYWFPKSSRTQRAIVPKETLIQGGIIPHLLESGAEEFKSYVTEFSNRKVLQTGYSASLNIMKTEYEHKFCAISDVFNFLMRKRSPELQESVSRLILKSLDSEANENSHFGFAFFFKLVTCSHKTLQILIACNHHLISPFNATRAFRQLANVDKEIILPNSSFIEFIKQVVEDVDPSTHGVIFEMIIELVYSRIDSGGEHKSDLLESSETIGHACVPILEVMMNRLVRIAHATGPLKCPSLHPAISSYSYGERLQFIIESISRHIDTTSLIIRHLHAIAIANGEMKAAEIVLRFLMTMSYRKAEFMCILAAFINSTAKFFPSMVGLMFREFSSLKTLIEQSLPLDANRTQLLINLLNNFRTLLDWEISAPFDRNFFECLKIYPAEHIGSVLNRVLADTSEVVYFLQSKGDKELSIIALRMLSSLLETIRAANSSKGHGRQFLISLSEWYKLLALFSILLKYSLNLVGKEFSDGISVFEELRTNIMIFLHNNHVDMQMRPFVAVFIKFFTNACFVDSKKLFEESCIDSLETLIDENCLNNLLDMSQLEEGPAVLEGLKGLKMKDSALDMLHTGKLKKRRYITMSSLDYKSSSLTEDGKQRIFVVLDSIYDICFSGSLEVQLTNSKQLVAVLLNTVCKNSLTCDMRFDEWEIESDSIHRHVEVDRLMNQSKFCEGILRVLSESRSFAYCIPIMKSKLAVFINETKKFPEAQSCPDSLRTNLRYWIMLAHRGGILPTRLMHICDLEKFATVHETHLILLEVWKFFMHRSLTISAIDTYHSELIRGDVDEGLPNENVAIEKLNLSVFRLIIQNHLPISCSLYPKFFPAEYEFLKLSKVE</sequence>